<feature type="domain" description="Cell envelope-related transcriptional attenuator" evidence="3">
    <location>
        <begin position="85"/>
        <end position="225"/>
    </location>
</feature>
<evidence type="ECO:0000313" key="5">
    <source>
        <dbReference type="Proteomes" id="UP000032431"/>
    </source>
</evidence>
<evidence type="ECO:0000256" key="1">
    <source>
        <dbReference type="ARBA" id="ARBA00006068"/>
    </source>
</evidence>
<dbReference type="OrthoDB" id="1862389at2"/>
<dbReference type="PANTHER" id="PTHR33392:SF6">
    <property type="entry name" value="POLYISOPRENYL-TEICHOIC ACID--PEPTIDOGLYCAN TEICHOIC ACID TRANSFERASE TAGU"/>
    <property type="match status" value="1"/>
</dbReference>
<reference evidence="5" key="1">
    <citation type="submission" date="2014-07" db="EMBL/GenBank/DDBJ databases">
        <authorList>
            <person name="Wibberg D."/>
        </authorList>
    </citation>
    <scope>NUCLEOTIDE SEQUENCE [LARGE SCALE GENOMIC DNA]</scope>
    <source>
        <strain evidence="5">DG5</strain>
    </source>
</reference>
<keyword evidence="2" id="KW-0472">Membrane</keyword>
<accession>A0A078KQT5</accession>
<evidence type="ECO:0000313" key="4">
    <source>
        <dbReference type="EMBL" id="CDZ23489.1"/>
    </source>
</evidence>
<dbReference type="AlphaFoldDB" id="A0A078KQT5"/>
<dbReference type="EMBL" id="LM995447">
    <property type="protein sequence ID" value="CDZ23489.1"/>
    <property type="molecule type" value="Genomic_DNA"/>
</dbReference>
<evidence type="ECO:0000259" key="3">
    <source>
        <dbReference type="Pfam" id="PF03816"/>
    </source>
</evidence>
<feature type="transmembrane region" description="Helical" evidence="2">
    <location>
        <begin position="20"/>
        <end position="42"/>
    </location>
</feature>
<dbReference type="Gene3D" id="3.40.630.190">
    <property type="entry name" value="LCP protein"/>
    <property type="match status" value="1"/>
</dbReference>
<organism evidence="4 5">
    <name type="scientific">[Clostridium] cellulosi</name>
    <dbReference type="NCBI Taxonomy" id="29343"/>
    <lineage>
        <taxon>Bacteria</taxon>
        <taxon>Bacillati</taxon>
        <taxon>Bacillota</taxon>
        <taxon>Clostridia</taxon>
        <taxon>Eubacteriales</taxon>
        <taxon>Oscillospiraceae</taxon>
        <taxon>Oscillospiraceae incertae sedis</taxon>
    </lineage>
</organism>
<dbReference type="STRING" id="29343.CCDG5_0347"/>
<dbReference type="PATRIC" id="fig|29343.3.peg.366"/>
<keyword evidence="2" id="KW-1133">Transmembrane helix</keyword>
<protein>
    <recommendedName>
        <fullName evidence="3">Cell envelope-related transcriptional attenuator domain-containing protein</fullName>
    </recommendedName>
</protein>
<sequence length="303" mass="34202">MKKSRRANYADAKKQHRALAFFFTFVFSLIIFGSIAAAFLHFTFPSISEPGKGALNVQADEKSYPISNSFTMIISVRPDFDSEPDELILYRLDAKSKRTVIMPIPLNLEIPVNGEKTSLSTIVKNNSVSEAAKSLSSAISVKIDFTCDIDEQNFLKIFDKLGGLYYSIPQNISLKLTDNSEIKLYKSPRQYLNGAKIYALLAYPSYNGGDYERYQMQSELTKEFIAEKLTEFNLRYNISGFAGIFNYVTTDFSINELIKRTDALIDLSTEKKIEALVPDFKSSPYNSSLVQFSDLKTIQKSFG</sequence>
<dbReference type="InterPro" id="IPR004474">
    <property type="entry name" value="LytR_CpsA_psr"/>
</dbReference>
<dbReference type="HOGENOM" id="CLU_917353_0_0_9"/>
<evidence type="ECO:0000256" key="2">
    <source>
        <dbReference type="SAM" id="Phobius"/>
    </source>
</evidence>
<dbReference type="KEGG" id="ccel:CCDG5_0347"/>
<proteinExistence type="inferred from homology"/>
<keyword evidence="5" id="KW-1185">Reference proteome</keyword>
<dbReference type="InterPro" id="IPR050922">
    <property type="entry name" value="LytR/CpsA/Psr_CW_biosynth"/>
</dbReference>
<keyword evidence="2" id="KW-0812">Transmembrane</keyword>
<comment type="similarity">
    <text evidence="1">Belongs to the LytR/CpsA/Psr (LCP) family.</text>
</comment>
<gene>
    <name evidence="4" type="ORF">CCDG5_0347</name>
</gene>
<dbReference type="Pfam" id="PF03816">
    <property type="entry name" value="LytR_cpsA_psr"/>
    <property type="match status" value="1"/>
</dbReference>
<dbReference type="PANTHER" id="PTHR33392">
    <property type="entry name" value="POLYISOPRENYL-TEICHOIC ACID--PEPTIDOGLYCAN TEICHOIC ACID TRANSFERASE TAGU"/>
    <property type="match status" value="1"/>
</dbReference>
<dbReference type="Proteomes" id="UP000032431">
    <property type="component" value="Chromosome I"/>
</dbReference>
<name>A0A078KQT5_9FIRM</name>